<evidence type="ECO:0000256" key="8">
    <source>
        <dbReference type="SAM" id="SignalP"/>
    </source>
</evidence>
<sequence>MTSALAAHATLAAAQAPVTIGAASTADAAVDPSPAPATAFGVDAFVVDMPGPAAPATAIGAQAITATPAVAQPLGRPSTEKTAQVATPGSATPVASASSAGSIGGAVLALVLVVGLIVALGWFARRMPGIGGASNPALRVLGSLSLGPRERVVVIAVGDTQLLVGTGATGTRVLHTLDTPLPVPEAKPTPVFAQVLAQQFGKKKP</sequence>
<dbReference type="Proteomes" id="UP001430360">
    <property type="component" value="Unassembled WGS sequence"/>
</dbReference>
<keyword evidence="10" id="KW-1185">Reference proteome</keyword>
<protein>
    <recommendedName>
        <fullName evidence="7">Flagellar protein</fullName>
    </recommendedName>
</protein>
<dbReference type="InterPro" id="IPR022781">
    <property type="entry name" value="Flagellar_biosynth_FliO"/>
</dbReference>
<evidence type="ECO:0000256" key="2">
    <source>
        <dbReference type="ARBA" id="ARBA00022692"/>
    </source>
</evidence>
<keyword evidence="9" id="KW-0969">Cilium</keyword>
<gene>
    <name evidence="9" type="primary">fliO</name>
    <name evidence="9" type="ORF">LTT95_01170</name>
</gene>
<evidence type="ECO:0000256" key="4">
    <source>
        <dbReference type="ARBA" id="ARBA00023136"/>
    </source>
</evidence>
<comment type="similarity">
    <text evidence="6 7">Belongs to the FliO/MopB family.</text>
</comment>
<keyword evidence="9" id="KW-0966">Cell projection</keyword>
<name>A0ABS8U9Y1_9GAMM</name>
<evidence type="ECO:0000256" key="3">
    <source>
        <dbReference type="ARBA" id="ARBA00022989"/>
    </source>
</evidence>
<keyword evidence="4 7" id="KW-0472">Membrane</keyword>
<evidence type="ECO:0000256" key="1">
    <source>
        <dbReference type="ARBA" id="ARBA00022475"/>
    </source>
</evidence>
<feature type="chain" id="PRO_5045915353" description="Flagellar protein" evidence="8">
    <location>
        <begin position="29"/>
        <end position="205"/>
    </location>
</feature>
<keyword evidence="2 7" id="KW-0812">Transmembrane</keyword>
<evidence type="ECO:0000313" key="9">
    <source>
        <dbReference type="EMBL" id="MCD9095554.1"/>
    </source>
</evidence>
<reference evidence="9" key="2">
    <citation type="journal article" date="2022" name="Syst. Appl. Microbiol.">
        <title>Physiological and genomic characterisation of Luteimonas fraxinea sp. nov., a bacterial species associated with trees tolerant to ash dieback.</title>
        <authorList>
            <person name="Ulrich K."/>
            <person name="Becker R."/>
            <person name="Behrendt U."/>
            <person name="Kube M."/>
            <person name="Schneck V."/>
            <person name="Ulrich A."/>
        </authorList>
    </citation>
    <scope>NUCLEOTIDE SEQUENCE</scope>
    <source>
        <strain evidence="9">A1P009</strain>
    </source>
</reference>
<organism evidence="9 10">
    <name type="scientific">Luteimonas fraxinea</name>
    <dbReference type="NCBI Taxonomy" id="2901869"/>
    <lineage>
        <taxon>Bacteria</taxon>
        <taxon>Pseudomonadati</taxon>
        <taxon>Pseudomonadota</taxon>
        <taxon>Gammaproteobacteria</taxon>
        <taxon>Lysobacterales</taxon>
        <taxon>Lysobacteraceae</taxon>
        <taxon>Luteimonas</taxon>
    </lineage>
</organism>
<evidence type="ECO:0000313" key="10">
    <source>
        <dbReference type="Proteomes" id="UP001430360"/>
    </source>
</evidence>
<comment type="caution">
    <text evidence="9">The sequence shown here is derived from an EMBL/GenBank/DDBJ whole genome shotgun (WGS) entry which is preliminary data.</text>
</comment>
<keyword evidence="5 7" id="KW-0975">Bacterial flagellum</keyword>
<dbReference type="PANTHER" id="PTHR38766:SF1">
    <property type="entry name" value="FLAGELLAR PROTEIN FLIO"/>
    <property type="match status" value="1"/>
</dbReference>
<proteinExistence type="inferred from homology"/>
<keyword evidence="1 7" id="KW-1003">Cell membrane</keyword>
<keyword evidence="9" id="KW-0282">Flagellum</keyword>
<reference evidence="9" key="1">
    <citation type="submission" date="2021-12" db="EMBL/GenBank/DDBJ databases">
        <authorList>
            <person name="Ulrich A."/>
        </authorList>
    </citation>
    <scope>NUCLEOTIDE SEQUENCE</scope>
    <source>
        <strain evidence="9">A1P009</strain>
    </source>
</reference>
<feature type="signal peptide" evidence="8">
    <location>
        <begin position="1"/>
        <end position="28"/>
    </location>
</feature>
<dbReference type="InterPro" id="IPR052205">
    <property type="entry name" value="FliO/MopB"/>
</dbReference>
<evidence type="ECO:0000256" key="7">
    <source>
        <dbReference type="RuleBase" id="RU362064"/>
    </source>
</evidence>
<keyword evidence="3 7" id="KW-1133">Transmembrane helix</keyword>
<dbReference type="Pfam" id="PF04347">
    <property type="entry name" value="FliO"/>
    <property type="match status" value="1"/>
</dbReference>
<feature type="transmembrane region" description="Helical" evidence="7">
    <location>
        <begin position="103"/>
        <end position="124"/>
    </location>
</feature>
<dbReference type="RefSeq" id="WP_232134091.1">
    <property type="nucleotide sequence ID" value="NZ_CP089507.1"/>
</dbReference>
<accession>A0ABS8U9Y1</accession>
<dbReference type="EMBL" id="JAJQKU010000001">
    <property type="protein sequence ID" value="MCD9095554.1"/>
    <property type="molecule type" value="Genomic_DNA"/>
</dbReference>
<comment type="subcellular location">
    <subcellularLocation>
        <location evidence="7">Cell membrane</location>
    </subcellularLocation>
    <subcellularLocation>
        <location evidence="7">Bacterial flagellum basal body</location>
    </subcellularLocation>
</comment>
<evidence type="ECO:0000256" key="6">
    <source>
        <dbReference type="ARBA" id="ARBA00037937"/>
    </source>
</evidence>
<keyword evidence="8" id="KW-0732">Signal</keyword>
<dbReference type="NCBIfam" id="TIGR03500">
    <property type="entry name" value="FliO_TIGR"/>
    <property type="match status" value="1"/>
</dbReference>
<dbReference type="PANTHER" id="PTHR38766">
    <property type="entry name" value="FLAGELLAR PROTEIN FLIO"/>
    <property type="match status" value="1"/>
</dbReference>
<evidence type="ECO:0000256" key="5">
    <source>
        <dbReference type="ARBA" id="ARBA00023143"/>
    </source>
</evidence>